<feature type="compositionally biased region" description="Polar residues" evidence="2">
    <location>
        <begin position="1241"/>
        <end position="1254"/>
    </location>
</feature>
<dbReference type="InterPro" id="IPR000409">
    <property type="entry name" value="BEACH_dom"/>
</dbReference>
<dbReference type="SMART" id="SM00320">
    <property type="entry name" value="WD40"/>
    <property type="match status" value="6"/>
</dbReference>
<feature type="repeat" description="WD" evidence="1">
    <location>
        <begin position="1762"/>
        <end position="1797"/>
    </location>
</feature>
<evidence type="ECO:0000259" key="3">
    <source>
        <dbReference type="PROSITE" id="PS50197"/>
    </source>
</evidence>
<feature type="domain" description="BEACH" evidence="3">
    <location>
        <begin position="312"/>
        <end position="577"/>
    </location>
</feature>
<organism evidence="4">
    <name type="scientific">Heliconius melpomene</name>
    <name type="common">Postman butterfly</name>
    <dbReference type="NCBI Taxonomy" id="34740"/>
    <lineage>
        <taxon>Eukaryota</taxon>
        <taxon>Metazoa</taxon>
        <taxon>Ecdysozoa</taxon>
        <taxon>Arthropoda</taxon>
        <taxon>Hexapoda</taxon>
        <taxon>Insecta</taxon>
        <taxon>Pterygota</taxon>
        <taxon>Neoptera</taxon>
        <taxon>Endopterygota</taxon>
        <taxon>Lepidoptera</taxon>
        <taxon>Glossata</taxon>
        <taxon>Ditrysia</taxon>
        <taxon>Papilionoidea</taxon>
        <taxon>Nymphalidae</taxon>
        <taxon>Heliconiinae</taxon>
        <taxon>Heliconiini</taxon>
        <taxon>Heliconius</taxon>
    </lineage>
</organism>
<feature type="compositionally biased region" description="Basic and acidic residues" evidence="2">
    <location>
        <begin position="572"/>
        <end position="584"/>
    </location>
</feature>
<dbReference type="PROSITE" id="PS50082">
    <property type="entry name" value="WD_REPEATS_2"/>
    <property type="match status" value="2"/>
</dbReference>
<feature type="region of interest" description="Disordered" evidence="2">
    <location>
        <begin position="546"/>
        <end position="646"/>
    </location>
</feature>
<feature type="repeat" description="WD" evidence="1">
    <location>
        <begin position="1811"/>
        <end position="1841"/>
    </location>
</feature>
<dbReference type="Gene3D" id="2.130.10.10">
    <property type="entry name" value="YVTN repeat-like/Quinoprotein amine dehydrogenase"/>
    <property type="match status" value="2"/>
</dbReference>
<dbReference type="Pfam" id="PF02138">
    <property type="entry name" value="Beach"/>
    <property type="match status" value="1"/>
</dbReference>
<feature type="compositionally biased region" description="Polar residues" evidence="2">
    <location>
        <begin position="1189"/>
        <end position="1207"/>
    </location>
</feature>
<evidence type="ECO:0000256" key="2">
    <source>
        <dbReference type="SAM" id="MobiDB-lite"/>
    </source>
</evidence>
<evidence type="ECO:0000313" key="4">
    <source>
        <dbReference type="EMBL" id="CBH09303.1"/>
    </source>
</evidence>
<proteinExistence type="predicted"/>
<dbReference type="GO" id="GO:0035014">
    <property type="term" value="F:phosphatidylinositol 3-kinase regulator activity"/>
    <property type="evidence" value="ECO:0007669"/>
    <property type="project" value="TreeGrafter"/>
</dbReference>
<gene>
    <name evidence="4" type="primary">HM00059</name>
</gene>
<dbReference type="SUPFAM" id="SSF50978">
    <property type="entry name" value="WD40 repeat-like"/>
    <property type="match status" value="1"/>
</dbReference>
<accession>D0ABA8</accession>
<dbReference type="Gene3D" id="1.10.1540.10">
    <property type="entry name" value="BEACH domain"/>
    <property type="match status" value="1"/>
</dbReference>
<dbReference type="InterPro" id="IPR036372">
    <property type="entry name" value="BEACH_dom_sf"/>
</dbReference>
<reference evidence="4" key="2">
    <citation type="journal article" name="Mol. Ecol.">
        <title>Characterization of a hotspot for mimicry: Assembly of a butterfly wing transcriptome to genomic sequence at the HmYb/Sb locus.</title>
        <authorList>
            <person name="Ferguson L."/>
            <person name="Fai Lee S."/>
            <person name="Chamberlain N."/>
            <person name="Nadeau N."/>
            <person name="Joron M."/>
            <person name="Baxter S."/>
            <person name="Wilkinson P."/>
            <person name="Papanicolaou A."/>
            <person name="Kumar S."/>
            <person name="Thuan-Jin Clark R."/>
            <person name="Davidson C."/>
            <person name="Glithero R."/>
            <person name="Beasley H."/>
            <person name="Vogel H."/>
            <person name="Ffrench-Constant R."/>
            <person name="Jiggins C."/>
        </authorList>
    </citation>
    <scope>NUCLEOTIDE SEQUENCE</scope>
</reference>
<dbReference type="EMBL" id="FP102341">
    <property type="protein sequence ID" value="CBH09303.1"/>
    <property type="molecule type" value="Genomic_DNA"/>
</dbReference>
<dbReference type="PANTHER" id="PTHR44662">
    <property type="entry name" value="WD REPEAT-CONTAINING PROTEIN 81"/>
    <property type="match status" value="1"/>
</dbReference>
<protein>
    <submittedName>
        <fullName evidence="4">Similar to CG6734</fullName>
    </submittedName>
</protein>
<dbReference type="InterPro" id="IPR036322">
    <property type="entry name" value="WD40_repeat_dom_sf"/>
</dbReference>
<dbReference type="InterPro" id="IPR001680">
    <property type="entry name" value="WD40_rpt"/>
</dbReference>
<dbReference type="InterPro" id="IPR015943">
    <property type="entry name" value="WD40/YVTN_repeat-like_dom_sf"/>
</dbReference>
<dbReference type="PANTHER" id="PTHR44662:SF1">
    <property type="entry name" value="WD REPEAT-CONTAINING PROTEIN 81"/>
    <property type="match status" value="1"/>
</dbReference>
<evidence type="ECO:0000256" key="1">
    <source>
        <dbReference type="PROSITE-ProRule" id="PRU00221"/>
    </source>
</evidence>
<dbReference type="PROSITE" id="PS50294">
    <property type="entry name" value="WD_REPEATS_REGION"/>
    <property type="match status" value="1"/>
</dbReference>
<sequence length="2058" mass="233541">MDSISKELNINNNNILPTASPTLFSVVVHNTWLKKWLKNVEVDNCVNNLDFTLQPGESVPYPWKKIFIKVLKKKVSKVLPLPRYKLNETNAETPLTFSQLIQYVSQSNQRNLWKESYKKYCQNNESIKENTIVNLLEHDQLLAEVILRLYGCNIIRVRSDSSGKFIEIKDITNKHILKSYETHVNLLAALFTLETENNFFIVYRGHYENHLLDCLNFSPNIIDKTYSRGLFIIYQLLSLSKALCDRGLSLGTLRLQDIYMSEDLWLQIMPPITNNIHCLDPSLIFEQNKQKQSTSLNQQSNQNNQNGGEEWCWRSDAVQLEKLCMLWVRGRISNLDYLLHLNVLAGRSANDPQTHFMVPWVTDFNSRCGRNWRDLSKSKYRLNKGDRQLDMTYDVTSANGQIPHHVTDALSDITCYVYLARRTPKDTLCKYVRNKWVPAEYPASIQRMQEWTPDECVPEFYTDPTVFKSIHEDLPDLGIPSWASCVEDFITKHREALESTHVSDNLHHWIDITFGYKLSGTPAIKAKNVCLSLVDGHTRTRRGAAVQLLNAPHPPRRVRAPPPAPPRLRWTVGRDAKKSVRDSSEEVSEDEEESSSLPQHISRLTVPSQRTRRHKSSSRARSLCKGQDDDTSISESRASSHSRHYRVQKSELGKGIIYLPKEFNPAASIIALETLDNFRTKCFFSKAEDKGKQKDNVTLNLCAVQQDVKDNGNTSKDTSEDTAFTNHMFLASYDQGYLKKFNQDNLENVLKERKNRMFNTRYTTDAAVYKQFVTESRKQDMLVIGCLIVEIFLHTYMRPLRLTNDNFVDRYNCCRTVLKHNFNLMPKCVSYIASLLLNVDPPSLNAKSELGMITEEPSKKVVVTDKGLPTPTPSQLVQPLLMQHLIPFPHSFGLLHNLLSTLHEYELTNNELHILYTYECDGTQCEKYQNIDKTKLYFTQKIAEGKIQACITHLGILLNQVTTENQFNVLDIFLQHYIQLLENKETSVLAAWHLFDTISKALGPTETINKLLRHILNLYEDDDYVYDKSEHKPTDIDAVTSAGLASKQKYVKLYHHIFLLQLMVRLGLQCFLDNFTQHLVEAVGGYKDVTPEITSPGHLCHSRAVYNKKPRYSDDNLKNALTTTSDIFSPDTSYGSEHVVTPNVEKSMSEVNDGLKEKDQDSRSENELFHFENDKDRNPSRSSRSKSPTGSLDSNNKDSNLLQTPSPGTEYISPGNSRFFTNFSASNSKETNVIVKDESENTFQDSNRLPTSPTIDIPKPMFTSYLHFAEEESRSEGVEPKNGPNLREIKSLELITNVENKTLLISQIKEEDGEENHNDKNEYKISDMSSESLIWLAHRLGPVLTCRYITRNLLKMLTLCYIGKENLAPWENGDKDEFDEISIVSSKVVGDKNAMQVIKCLTSIVAMYGEQLIIFQYLPHMGELIASCRRRLSTPLEGGVVACLQLIKYLMPFMSDVKVMEQLQDTFLKTILQPALRLASTTRCAYPSGATARRALTRKLLDALYAVAVRIGPEMTRKHLCVPALQRFFLTFDKATGKTDNWPKQDENNFDKSSEADSTESKIEGFLEICRDGSTAEWAIKDGRVFRADLPELACTPPSLGDRHDVTTLSAQEELLMVFNEELSYQSYTKFTKLIGTDNLERCLKNSDTIRNLCSKYRQSHMLSDEPISKKTIDIPQRPELNDHISSSNSFGSNVTLVGNRIDVSDCESGPIDGFDVVSYKMDAVKSDRHLRGDWLIYWEHEIGRADKDTRFNLKQIKLQTFAGHSHSVKSIHCLDNENSFMSGSKDKTVKLWSLRNQGDGNATTQCNWTYTGHKKGVVSLTFLESLRLAVSTDSVVHIWDPFMESVVSQVKISYIIVKFHLNLFNSFCGKVEETSILTNIHIYNIGPTGTNSGRVVVTSSTAFIRCMCVSPGGLWACAGLSSGALVLLDLRTGTPRAVWKAHDGEVLRLAAVDDYRLLSSGLDQVTALWRADDGELIAHLKGSTEPVHCLSVYYNELISGTTNNRIGVHTSLDQDASFSSTKLRSDTFKGVLTCMSVLPLNRLLLLGSDNGNISLLC</sequence>
<feature type="region of interest" description="Disordered" evidence="2">
    <location>
        <begin position="1237"/>
        <end position="1256"/>
    </location>
</feature>
<feature type="region of interest" description="Disordered" evidence="2">
    <location>
        <begin position="1132"/>
        <end position="1215"/>
    </location>
</feature>
<dbReference type="InterPro" id="IPR052651">
    <property type="entry name" value="WDR81"/>
</dbReference>
<dbReference type="GO" id="GO:0005739">
    <property type="term" value="C:mitochondrion"/>
    <property type="evidence" value="ECO:0007669"/>
    <property type="project" value="TreeGrafter"/>
</dbReference>
<dbReference type="PROSITE" id="PS50197">
    <property type="entry name" value="BEACH"/>
    <property type="match status" value="1"/>
</dbReference>
<name>D0ABA8_HELME</name>
<dbReference type="GO" id="GO:0035973">
    <property type="term" value="P:aggrephagy"/>
    <property type="evidence" value="ECO:0007669"/>
    <property type="project" value="TreeGrafter"/>
</dbReference>
<dbReference type="SUPFAM" id="SSF81837">
    <property type="entry name" value="BEACH domain"/>
    <property type="match status" value="1"/>
</dbReference>
<reference evidence="4" key="1">
    <citation type="submission" date="2009-01" db="EMBL/GenBank/DDBJ databases">
        <authorList>
            <person name="Glithero R."/>
        </authorList>
    </citation>
    <scope>NUCLEOTIDE SEQUENCE</scope>
</reference>
<feature type="compositionally biased region" description="Acidic residues" evidence="2">
    <location>
        <begin position="585"/>
        <end position="594"/>
    </location>
</feature>
<keyword evidence="1" id="KW-0853">WD repeat</keyword>
<dbReference type="SMART" id="SM01026">
    <property type="entry name" value="Beach"/>
    <property type="match status" value="1"/>
</dbReference>
<feature type="compositionally biased region" description="Basic and acidic residues" evidence="2">
    <location>
        <begin position="1153"/>
        <end position="1179"/>
    </location>
</feature>
<dbReference type="Pfam" id="PF00400">
    <property type="entry name" value="WD40"/>
    <property type="match status" value="2"/>
</dbReference>
<dbReference type="CDD" id="cd06071">
    <property type="entry name" value="Beach"/>
    <property type="match status" value="1"/>
</dbReference>